<dbReference type="RefSeq" id="WP_096575337.1">
    <property type="nucleotide sequence ID" value="NZ_CAWNJS010000001.1"/>
</dbReference>
<proteinExistence type="predicted"/>
<evidence type="ECO:0000313" key="1">
    <source>
        <dbReference type="EMBL" id="BAY98145.1"/>
    </source>
</evidence>
<gene>
    <name evidence="1" type="ORF">NIES37_20930</name>
</gene>
<evidence type="ECO:0000313" key="2">
    <source>
        <dbReference type="Proteomes" id="UP000218785"/>
    </source>
</evidence>
<protein>
    <submittedName>
        <fullName evidence="1">Uncharacterized protein</fullName>
    </submittedName>
</protein>
<name>A0A1Z4MXE3_9CYAN</name>
<organism evidence="1 2">
    <name type="scientific">Tolypothrix tenuis PCC 7101</name>
    <dbReference type="NCBI Taxonomy" id="231146"/>
    <lineage>
        <taxon>Bacteria</taxon>
        <taxon>Bacillati</taxon>
        <taxon>Cyanobacteriota</taxon>
        <taxon>Cyanophyceae</taxon>
        <taxon>Nostocales</taxon>
        <taxon>Tolypothrichaceae</taxon>
        <taxon>Tolypothrix</taxon>
    </lineage>
</organism>
<dbReference type="EMBL" id="AP018248">
    <property type="protein sequence ID" value="BAY98145.1"/>
    <property type="molecule type" value="Genomic_DNA"/>
</dbReference>
<keyword evidence="2" id="KW-1185">Reference proteome</keyword>
<dbReference type="KEGG" id="ttq:NIES37_20930"/>
<dbReference type="AlphaFoldDB" id="A0A1Z4MXE3"/>
<dbReference type="Proteomes" id="UP000218785">
    <property type="component" value="Chromosome"/>
</dbReference>
<sequence length="148" mass="17237">MSRLLYESSVSYKGYLIIPFVFGKADNYEIYSYKLLAEIGNNSQFHKTENPSGIYGSSISNIIDIAKEHIDKQSEFISSGDSFKSRYIYHHNLIIVSQQEGKYFYDHYPPELLNNIAAPKLFNSEYECLSWIKLGLDGRYTRQRVRQL</sequence>
<reference evidence="1 2" key="1">
    <citation type="submission" date="2017-06" db="EMBL/GenBank/DDBJ databases">
        <title>Genome sequencing of cyanobaciteial culture collection at National Institute for Environmental Studies (NIES).</title>
        <authorList>
            <person name="Hirose Y."/>
            <person name="Shimura Y."/>
            <person name="Fujisawa T."/>
            <person name="Nakamura Y."/>
            <person name="Kawachi M."/>
        </authorList>
    </citation>
    <scope>NUCLEOTIDE SEQUENCE [LARGE SCALE GENOMIC DNA]</scope>
    <source>
        <strain evidence="1 2">NIES-37</strain>
    </source>
</reference>
<accession>A0A1Z4MXE3</accession>